<evidence type="ECO:0000313" key="2">
    <source>
        <dbReference type="EMBL" id="GHE69287.1"/>
    </source>
</evidence>
<dbReference type="PROSITE" id="PS51257">
    <property type="entry name" value="PROKAR_LIPOPROTEIN"/>
    <property type="match status" value="1"/>
</dbReference>
<keyword evidence="3" id="KW-1185">Reference proteome</keyword>
<name>A0ABQ3IA83_9BACT</name>
<evidence type="ECO:0000313" key="3">
    <source>
        <dbReference type="Proteomes" id="UP000658258"/>
    </source>
</evidence>
<gene>
    <name evidence="2" type="ORF">GCM10011340_26540</name>
</gene>
<dbReference type="EMBL" id="BNAG01000003">
    <property type="protein sequence ID" value="GHE69287.1"/>
    <property type="molecule type" value="Genomic_DNA"/>
</dbReference>
<feature type="chain" id="PRO_5047203712" description="Lipoprotein" evidence="1">
    <location>
        <begin position="19"/>
        <end position="137"/>
    </location>
</feature>
<comment type="caution">
    <text evidence="2">The sequence shown here is derived from an EMBL/GenBank/DDBJ whole genome shotgun (WGS) entry which is preliminary data.</text>
</comment>
<keyword evidence="1" id="KW-0732">Signal</keyword>
<reference evidence="3" key="1">
    <citation type="journal article" date="2019" name="Int. J. Syst. Evol. Microbiol.">
        <title>The Global Catalogue of Microorganisms (GCM) 10K type strain sequencing project: providing services to taxonomists for standard genome sequencing and annotation.</title>
        <authorList>
            <consortium name="The Broad Institute Genomics Platform"/>
            <consortium name="The Broad Institute Genome Sequencing Center for Infectious Disease"/>
            <person name="Wu L."/>
            <person name="Ma J."/>
        </authorList>
    </citation>
    <scope>NUCLEOTIDE SEQUENCE [LARGE SCALE GENOMIC DNA]</scope>
    <source>
        <strain evidence="3">CGMCC 1.15111</strain>
    </source>
</reference>
<evidence type="ECO:0000256" key="1">
    <source>
        <dbReference type="SAM" id="SignalP"/>
    </source>
</evidence>
<proteinExistence type="predicted"/>
<organism evidence="2 3">
    <name type="scientific">Roseivirga thermotolerans</name>
    <dbReference type="NCBI Taxonomy" id="1758176"/>
    <lineage>
        <taxon>Bacteria</taxon>
        <taxon>Pseudomonadati</taxon>
        <taxon>Bacteroidota</taxon>
        <taxon>Cytophagia</taxon>
        <taxon>Cytophagales</taxon>
        <taxon>Roseivirgaceae</taxon>
        <taxon>Roseivirga</taxon>
    </lineage>
</organism>
<dbReference type="RefSeq" id="WP_189630738.1">
    <property type="nucleotide sequence ID" value="NZ_BNAG01000003.1"/>
</dbReference>
<feature type="signal peptide" evidence="1">
    <location>
        <begin position="1"/>
        <end position="18"/>
    </location>
</feature>
<dbReference type="Proteomes" id="UP000658258">
    <property type="component" value="Unassembled WGS sequence"/>
</dbReference>
<evidence type="ECO:0008006" key="4">
    <source>
        <dbReference type="Google" id="ProtNLM"/>
    </source>
</evidence>
<sequence>MKKLFYSIYIIAFATLVACEVDNPASFDDCPVNLLCTEEFRHYTYSPKTNNQPILLDDYYVKNLDNGNIYLHGSNQLPLHEGQYLVITDAAISEIKRKGTVVRFFGVKNNTIILETDFLVGHDCCHVTPLSGPFDQP</sequence>
<accession>A0ABQ3IA83</accession>
<protein>
    <recommendedName>
        <fullName evidence="4">Lipoprotein</fullName>
    </recommendedName>
</protein>